<dbReference type="AlphaFoldDB" id="A0A1N7SWB0"/>
<name>A0A1N7SWB0_9BURK</name>
<comment type="caution">
    <text evidence="1">The sequence shown here is derived from an EMBL/GenBank/DDBJ whole genome shotgun (WGS) entry which is preliminary data.</text>
</comment>
<organism evidence="1 2">
    <name type="scientific">Paraburkholderia piptadeniae</name>
    <dbReference type="NCBI Taxonomy" id="1701573"/>
    <lineage>
        <taxon>Bacteria</taxon>
        <taxon>Pseudomonadati</taxon>
        <taxon>Pseudomonadota</taxon>
        <taxon>Betaproteobacteria</taxon>
        <taxon>Burkholderiales</taxon>
        <taxon>Burkholderiaceae</taxon>
        <taxon>Paraburkholderia</taxon>
    </lineage>
</organism>
<gene>
    <name evidence="1" type="ORF">BN2476_1310005</name>
</gene>
<reference evidence="1" key="1">
    <citation type="submission" date="2016-12" db="EMBL/GenBank/DDBJ databases">
        <authorList>
            <person name="Moulin L."/>
        </authorList>
    </citation>
    <scope>NUCLEOTIDE SEQUENCE [LARGE SCALE GENOMIC DNA]</scope>
    <source>
        <strain evidence="1">STM 7183</strain>
    </source>
</reference>
<evidence type="ECO:0000313" key="1">
    <source>
        <dbReference type="EMBL" id="SIT51700.1"/>
    </source>
</evidence>
<keyword evidence="2" id="KW-1185">Reference proteome</keyword>
<proteinExistence type="predicted"/>
<dbReference type="Proteomes" id="UP000195569">
    <property type="component" value="Unassembled WGS sequence"/>
</dbReference>
<evidence type="ECO:0000313" key="2">
    <source>
        <dbReference type="Proteomes" id="UP000195569"/>
    </source>
</evidence>
<accession>A0A1N7SWB0</accession>
<dbReference type="EMBL" id="CYGY02000131">
    <property type="protein sequence ID" value="SIT51700.1"/>
    <property type="molecule type" value="Genomic_DNA"/>
</dbReference>
<sequence length="22" mass="2533">MTAAFFHPKFVSYILFGTLRSV</sequence>
<protein>
    <submittedName>
        <fullName evidence="1">Uncharacterized protein</fullName>
    </submittedName>
</protein>